<comment type="subcellular location">
    <subcellularLocation>
        <location evidence="1">Membrane</location>
        <topology evidence="1">Multi-pass membrane protein</topology>
    </subcellularLocation>
</comment>
<evidence type="ECO:0000256" key="2">
    <source>
        <dbReference type="ARBA" id="ARBA00022692"/>
    </source>
</evidence>
<evidence type="ECO:0000259" key="9">
    <source>
        <dbReference type="Pfam" id="PF01794"/>
    </source>
</evidence>
<evidence type="ECO:0000256" key="1">
    <source>
        <dbReference type="ARBA" id="ARBA00004141"/>
    </source>
</evidence>
<keyword evidence="3" id="KW-0249">Electron transport</keyword>
<feature type="transmembrane region" description="Helical" evidence="8">
    <location>
        <begin position="87"/>
        <end position="109"/>
    </location>
</feature>
<dbReference type="InterPro" id="IPR013130">
    <property type="entry name" value="Fe3_Rdtase_TM_dom"/>
</dbReference>
<comment type="caution">
    <text evidence="10">The sequence shown here is derived from an EMBL/GenBank/DDBJ whole genome shotgun (WGS) entry which is preliminary data.</text>
</comment>
<evidence type="ECO:0000313" key="11">
    <source>
        <dbReference type="Proteomes" id="UP001161017"/>
    </source>
</evidence>
<dbReference type="Pfam" id="PF01794">
    <property type="entry name" value="Ferric_reduct"/>
    <property type="match status" value="1"/>
</dbReference>
<keyword evidence="7 8" id="KW-0472">Membrane</keyword>
<feature type="domain" description="Ferric oxidoreductase" evidence="9">
    <location>
        <begin position="3"/>
        <end position="137"/>
    </location>
</feature>
<dbReference type="Proteomes" id="UP001161017">
    <property type="component" value="Unassembled WGS sequence"/>
</dbReference>
<keyword evidence="6" id="KW-0406">Ion transport</keyword>
<keyword evidence="11" id="KW-1185">Reference proteome</keyword>
<proteinExistence type="predicted"/>
<dbReference type="GO" id="GO:0005886">
    <property type="term" value="C:plasma membrane"/>
    <property type="evidence" value="ECO:0007669"/>
    <property type="project" value="TreeGrafter"/>
</dbReference>
<accession>A0AA43QY63</accession>
<feature type="transmembrane region" description="Helical" evidence="8">
    <location>
        <begin position="121"/>
        <end position="145"/>
    </location>
</feature>
<reference evidence="10" key="1">
    <citation type="journal article" date="2023" name="Genome Biol. Evol.">
        <title>First Whole Genome Sequence and Flow Cytometry Genome Size Data for the Lichen-Forming Fungus Ramalina farinacea (Ascomycota).</title>
        <authorList>
            <person name="Llewellyn T."/>
            <person name="Mian S."/>
            <person name="Hill R."/>
            <person name="Leitch I.J."/>
            <person name="Gaya E."/>
        </authorList>
    </citation>
    <scope>NUCLEOTIDE SEQUENCE</scope>
    <source>
        <strain evidence="10">LIQ254RAFAR</strain>
    </source>
</reference>
<gene>
    <name evidence="10" type="ORF">OHK93_005362</name>
</gene>
<evidence type="ECO:0000256" key="5">
    <source>
        <dbReference type="ARBA" id="ARBA00023002"/>
    </source>
</evidence>
<dbReference type="Gene3D" id="3.40.50.80">
    <property type="entry name" value="Nucleotide-binding domain of ferredoxin-NADP reductase (FNR) module"/>
    <property type="match status" value="1"/>
</dbReference>
<evidence type="ECO:0000256" key="3">
    <source>
        <dbReference type="ARBA" id="ARBA00022982"/>
    </source>
</evidence>
<dbReference type="GO" id="GO:0016175">
    <property type="term" value="F:superoxide-generating NAD(P)H oxidase activity"/>
    <property type="evidence" value="ECO:0007669"/>
    <property type="project" value="TreeGrafter"/>
</dbReference>
<dbReference type="InterPro" id="IPR050369">
    <property type="entry name" value="RBOH/FRE"/>
</dbReference>
<dbReference type="AlphaFoldDB" id="A0AA43QY63"/>
<keyword evidence="5" id="KW-0560">Oxidoreductase</keyword>
<dbReference type="PANTHER" id="PTHR11972">
    <property type="entry name" value="NADPH OXIDASE"/>
    <property type="match status" value="1"/>
</dbReference>
<evidence type="ECO:0000256" key="4">
    <source>
        <dbReference type="ARBA" id="ARBA00022989"/>
    </source>
</evidence>
<keyword evidence="2 8" id="KW-0812">Transmembrane</keyword>
<keyword evidence="6" id="KW-0813">Transport</keyword>
<organism evidence="10 11">
    <name type="scientific">Ramalina farinacea</name>
    <dbReference type="NCBI Taxonomy" id="258253"/>
    <lineage>
        <taxon>Eukaryota</taxon>
        <taxon>Fungi</taxon>
        <taxon>Dikarya</taxon>
        <taxon>Ascomycota</taxon>
        <taxon>Pezizomycotina</taxon>
        <taxon>Lecanoromycetes</taxon>
        <taxon>OSLEUM clade</taxon>
        <taxon>Lecanoromycetidae</taxon>
        <taxon>Lecanorales</taxon>
        <taxon>Lecanorineae</taxon>
        <taxon>Ramalinaceae</taxon>
        <taxon>Ramalina</taxon>
    </lineage>
</organism>
<dbReference type="PANTHER" id="PTHR11972:SF69">
    <property type="entry name" value="FERRIC REDUCTION OXIDASE 6-RELATED"/>
    <property type="match status" value="1"/>
</dbReference>
<protein>
    <recommendedName>
        <fullName evidence="9">Ferric oxidoreductase domain-containing protein</fullName>
    </recommendedName>
</protein>
<evidence type="ECO:0000256" key="6">
    <source>
        <dbReference type="ARBA" id="ARBA00023065"/>
    </source>
</evidence>
<name>A0AA43QY63_9LECA</name>
<dbReference type="EMBL" id="JAPUFD010000029">
    <property type="protein sequence ID" value="MDI1493571.1"/>
    <property type="molecule type" value="Genomic_DNA"/>
</dbReference>
<dbReference type="InterPro" id="IPR039261">
    <property type="entry name" value="FNR_nucleotide-bd"/>
</dbReference>
<feature type="transmembrane region" description="Helical" evidence="8">
    <location>
        <begin position="31"/>
        <end position="53"/>
    </location>
</feature>
<evidence type="ECO:0000256" key="7">
    <source>
        <dbReference type="ARBA" id="ARBA00023136"/>
    </source>
</evidence>
<sequence>MGMVLLPISRHSALASFFKISVSTTLTNHTLTAYTLFILVTIHGLLYASWVAVFNSLSANLRKVIPVLNPTYQYAETWPGNESSLGVWRASLIFTGCFAALIMLALSITTLPRVRARNFNLFYFTHLFSILMVIVICLHASTMFYCTSPGLAMWILDWGMRLYELQRNLDGTIAAVGKGWYCVTLPLPRSRLTGCSCRSPLAHFYLHHADSSIRELHPFTTITHLASRNNATHPLDDDFPIQFLFRKQGKPLPESDLAQALTPLPIYRRLLRGKKKRVRSAQWTAKLAGLADHKAKPAEKNGGLMAERLRDGSLANDQHSIPVRLRLEGPYFSPADPHRYDTVVCMVAGTGVSGALAIASAFNHVASHDAPSLFKSDAQSRRRWKRCIIIWSVKADDEIALPFLEPMAYGLELRKFLTGGGRQRVDLPTELGDITEDHEGQRCWVYISGPDPFISGAKEACRAVKEKGRDLDIYAASWSI</sequence>
<evidence type="ECO:0000313" key="10">
    <source>
        <dbReference type="EMBL" id="MDI1493571.1"/>
    </source>
</evidence>
<dbReference type="GO" id="GO:0006811">
    <property type="term" value="P:monoatomic ion transport"/>
    <property type="evidence" value="ECO:0007669"/>
    <property type="project" value="UniProtKB-KW"/>
</dbReference>
<keyword evidence="4 8" id="KW-1133">Transmembrane helix</keyword>
<evidence type="ECO:0000256" key="8">
    <source>
        <dbReference type="SAM" id="Phobius"/>
    </source>
</evidence>